<evidence type="ECO:0000256" key="3">
    <source>
        <dbReference type="ARBA" id="ARBA00010088"/>
    </source>
</evidence>
<dbReference type="PIRSF" id="PIRSF006431">
    <property type="entry name" value="Pept_S33"/>
    <property type="match status" value="1"/>
</dbReference>
<reference evidence="12 13" key="1">
    <citation type="journal article" date="2004" name="Proc. Natl. Acad. Sci. U.S.A.">
        <title>The complete genomic sequence of Nocardia farcinica IFM 10152.</title>
        <authorList>
            <person name="Ishikawa J."/>
            <person name="Yamashita A."/>
            <person name="Mikami Y."/>
            <person name="Hoshino Y."/>
            <person name="Kurita H."/>
            <person name="Hotta K."/>
            <person name="Shiba T."/>
            <person name="Hattori M."/>
        </authorList>
    </citation>
    <scope>NUCLEOTIDE SEQUENCE [LARGE SCALE GENOMIC DNA]</scope>
    <source>
        <strain evidence="12 13">IFM 10152</strain>
    </source>
</reference>
<dbReference type="PANTHER" id="PTHR43722">
    <property type="entry name" value="PROLINE IMINOPEPTIDASE"/>
    <property type="match status" value="1"/>
</dbReference>
<dbReference type="PANTHER" id="PTHR43722:SF1">
    <property type="entry name" value="PROLINE IMINOPEPTIDASE"/>
    <property type="match status" value="1"/>
</dbReference>
<evidence type="ECO:0000313" key="12">
    <source>
        <dbReference type="EMBL" id="BAD56494.1"/>
    </source>
</evidence>
<keyword evidence="7 8" id="KW-0378">Hydrolase</keyword>
<dbReference type="KEGG" id="nfa:NFA_16480"/>
<dbReference type="ESTHER" id="nocfa-q5yz97">
    <property type="family name" value="Proline_iminopeptidase"/>
</dbReference>
<evidence type="ECO:0000256" key="2">
    <source>
        <dbReference type="ARBA" id="ARBA00004496"/>
    </source>
</evidence>
<dbReference type="InterPro" id="IPR000073">
    <property type="entry name" value="AB_hydrolase_1"/>
</dbReference>
<evidence type="ECO:0000256" key="9">
    <source>
        <dbReference type="PIRSR" id="PIRSR006431-1"/>
    </source>
</evidence>
<name>Q5YZ97_NOCFA</name>
<gene>
    <name evidence="12" type="ordered locus">NFA_16480</name>
</gene>
<feature type="active site" evidence="9">
    <location>
        <position position="272"/>
    </location>
</feature>
<evidence type="ECO:0000256" key="5">
    <source>
        <dbReference type="ARBA" id="ARBA00022490"/>
    </source>
</evidence>
<dbReference type="eggNOG" id="COG2267">
    <property type="taxonomic scope" value="Bacteria"/>
</dbReference>
<dbReference type="InterPro" id="IPR005944">
    <property type="entry name" value="Pro_iminopeptidase"/>
</dbReference>
<dbReference type="GO" id="GO:0006508">
    <property type="term" value="P:proteolysis"/>
    <property type="evidence" value="ECO:0007669"/>
    <property type="project" value="UniProtKB-KW"/>
</dbReference>
<dbReference type="EMBL" id="AP006618">
    <property type="protein sequence ID" value="BAD56494.1"/>
    <property type="molecule type" value="Genomic_DNA"/>
</dbReference>
<accession>Q5YZ97</accession>
<dbReference type="Pfam" id="PF00561">
    <property type="entry name" value="Abhydrolase_1"/>
    <property type="match status" value="1"/>
</dbReference>
<evidence type="ECO:0000256" key="7">
    <source>
        <dbReference type="ARBA" id="ARBA00022801"/>
    </source>
</evidence>
<evidence type="ECO:0000256" key="8">
    <source>
        <dbReference type="PIRNR" id="PIRNR006431"/>
    </source>
</evidence>
<evidence type="ECO:0000256" key="1">
    <source>
        <dbReference type="ARBA" id="ARBA00001585"/>
    </source>
</evidence>
<dbReference type="EC" id="3.4.11.5" evidence="8 10"/>
<evidence type="ECO:0000256" key="10">
    <source>
        <dbReference type="RuleBase" id="RU003421"/>
    </source>
</evidence>
<dbReference type="SUPFAM" id="SSF53474">
    <property type="entry name" value="alpha/beta-Hydrolases"/>
    <property type="match status" value="1"/>
</dbReference>
<keyword evidence="4 8" id="KW-0031">Aminopeptidase</keyword>
<evidence type="ECO:0000256" key="6">
    <source>
        <dbReference type="ARBA" id="ARBA00022670"/>
    </source>
</evidence>
<feature type="active site" description="Proton donor" evidence="9">
    <location>
        <position position="300"/>
    </location>
</feature>
<keyword evidence="13" id="KW-1185">Reference proteome</keyword>
<dbReference type="GO" id="GO:0004177">
    <property type="term" value="F:aminopeptidase activity"/>
    <property type="evidence" value="ECO:0007669"/>
    <property type="project" value="UniProtKB-UniRule"/>
</dbReference>
<feature type="domain" description="AB hydrolase-1" evidence="11">
    <location>
        <begin position="37"/>
        <end position="303"/>
    </location>
</feature>
<dbReference type="InterPro" id="IPR029058">
    <property type="entry name" value="AB_hydrolase_fold"/>
</dbReference>
<dbReference type="STRING" id="247156.NFA_16480"/>
<dbReference type="InterPro" id="IPR002410">
    <property type="entry name" value="Peptidase_S33"/>
</dbReference>
<keyword evidence="5 8" id="KW-0963">Cytoplasm</keyword>
<comment type="similarity">
    <text evidence="3 8 10">Belongs to the peptidase S33 family.</text>
</comment>
<dbReference type="Proteomes" id="UP000006820">
    <property type="component" value="Chromosome"/>
</dbReference>
<dbReference type="PRINTS" id="PR00793">
    <property type="entry name" value="PROAMNOPTASE"/>
</dbReference>
<dbReference type="PRINTS" id="PR00111">
    <property type="entry name" value="ABHYDROLASE"/>
</dbReference>
<dbReference type="MEROPS" id="S33.001"/>
<proteinExistence type="inferred from homology"/>
<evidence type="ECO:0000256" key="4">
    <source>
        <dbReference type="ARBA" id="ARBA00022438"/>
    </source>
</evidence>
<feature type="active site" description="Nucleophile" evidence="9">
    <location>
        <position position="116"/>
    </location>
</feature>
<dbReference type="Gene3D" id="3.40.50.1820">
    <property type="entry name" value="alpha/beta hydrolase"/>
    <property type="match status" value="1"/>
</dbReference>
<dbReference type="HOGENOM" id="CLU_043739_2_2_11"/>
<dbReference type="NCBIfam" id="TIGR01249">
    <property type="entry name" value="pro_imino_pep_1"/>
    <property type="match status" value="1"/>
</dbReference>
<organism evidence="12 13">
    <name type="scientific">Nocardia farcinica (strain IFM 10152)</name>
    <dbReference type="NCBI Taxonomy" id="247156"/>
    <lineage>
        <taxon>Bacteria</taxon>
        <taxon>Bacillati</taxon>
        <taxon>Actinomycetota</taxon>
        <taxon>Actinomycetes</taxon>
        <taxon>Mycobacteriales</taxon>
        <taxon>Nocardiaceae</taxon>
        <taxon>Nocardia</taxon>
    </lineage>
</organism>
<dbReference type="AlphaFoldDB" id="Q5YZ97"/>
<comment type="catalytic activity">
    <reaction evidence="1 8 10">
        <text>Release of N-terminal proline from a peptide.</text>
        <dbReference type="EC" id="3.4.11.5"/>
    </reaction>
</comment>
<evidence type="ECO:0000313" key="13">
    <source>
        <dbReference type="Proteomes" id="UP000006820"/>
    </source>
</evidence>
<dbReference type="GO" id="GO:0005737">
    <property type="term" value="C:cytoplasm"/>
    <property type="evidence" value="ECO:0007669"/>
    <property type="project" value="UniProtKB-SubCell"/>
</dbReference>
<keyword evidence="6 8" id="KW-0645">Protease</keyword>
<evidence type="ECO:0000259" key="11">
    <source>
        <dbReference type="Pfam" id="PF00561"/>
    </source>
</evidence>
<sequence length="322" mass="36020">MMRRELYPPIEPFDSGMLDVGDGQRVYWEVSGNPEGKPVVFLHGGPGGGTAPLHRRFFDPACYRIVLFDQRGCGRSTPHIADGADLSVNTTWHLVADIEALREHLGVERWQVFGGSWGSTLALAYAQRHPERVTEMVLRGVFLLRRKEIDWYYNGAAGYVYPDEWEKFLAPVPAGERDGDLVAAYHRLLHSPDPAVVERAAVAWSVWEGSTSSLLPHPDRVAETAEPRFAIAFARIENHYFRHGGFLAEGQLLRDIDRIAHLPVEIVQGRHDIVCPAVSAWELHRAWPGSRLHIVDDAGHAANEPGIVHHLVEATDRFAKEG</sequence>
<protein>
    <recommendedName>
        <fullName evidence="8 10">Proline iminopeptidase</fullName>
        <shortName evidence="8">PIP</shortName>
        <ecNumber evidence="8 10">3.4.11.5</ecNumber>
    </recommendedName>
    <alternativeName>
        <fullName evidence="8">Prolyl aminopeptidase</fullName>
    </alternativeName>
</protein>
<comment type="subcellular location">
    <subcellularLocation>
        <location evidence="2 8">Cytoplasm</location>
    </subcellularLocation>
</comment>